<evidence type="ECO:0000256" key="5">
    <source>
        <dbReference type="ARBA" id="ARBA00022825"/>
    </source>
</evidence>
<dbReference type="GO" id="GO:0005829">
    <property type="term" value="C:cytosol"/>
    <property type="evidence" value="ECO:0007669"/>
    <property type="project" value="TreeGrafter"/>
</dbReference>
<gene>
    <name evidence="8" type="ORF">GGQ97_002638</name>
</gene>
<dbReference type="SUPFAM" id="SSF53474">
    <property type="entry name" value="alpha/beta-Hydrolases"/>
    <property type="match status" value="1"/>
</dbReference>
<evidence type="ECO:0000259" key="6">
    <source>
        <dbReference type="Pfam" id="PF00326"/>
    </source>
</evidence>
<reference evidence="8 9" key="1">
    <citation type="submission" date="2020-03" db="EMBL/GenBank/DDBJ databases">
        <title>Genomic Encyclopedia of Type Strains, Phase IV (KMG-IV): sequencing the most valuable type-strain genomes for metagenomic binning, comparative biology and taxonomic classification.</title>
        <authorList>
            <person name="Goeker M."/>
        </authorList>
    </citation>
    <scope>NUCLEOTIDE SEQUENCE [LARGE SCALE GENOMIC DNA]</scope>
    <source>
        <strain evidence="8 9">DSM 16846</strain>
    </source>
</reference>
<dbReference type="InterPro" id="IPR001375">
    <property type="entry name" value="Peptidase_S9_cat"/>
</dbReference>
<protein>
    <recommendedName>
        <fullName evidence="2">prolyl oligopeptidase</fullName>
        <ecNumber evidence="2">3.4.21.26</ecNumber>
    </recommendedName>
</protein>
<name>A0A7X6BHS9_9SPHN</name>
<accession>A0A7X6BHS9</accession>
<evidence type="ECO:0000313" key="9">
    <source>
        <dbReference type="Proteomes" id="UP000558192"/>
    </source>
</evidence>
<evidence type="ECO:0000256" key="3">
    <source>
        <dbReference type="ARBA" id="ARBA00022670"/>
    </source>
</evidence>
<dbReference type="Pfam" id="PF02897">
    <property type="entry name" value="Peptidase_S9_N"/>
    <property type="match status" value="2"/>
</dbReference>
<keyword evidence="4 8" id="KW-0378">Hydrolase</keyword>
<dbReference type="EC" id="3.4.21.26" evidence="2"/>
<dbReference type="SUPFAM" id="SSF50993">
    <property type="entry name" value="Peptidase/esterase 'gauge' domain"/>
    <property type="match status" value="1"/>
</dbReference>
<keyword evidence="5" id="KW-0720">Serine protease</keyword>
<dbReference type="AlphaFoldDB" id="A0A7X6BHS9"/>
<dbReference type="InterPro" id="IPR029058">
    <property type="entry name" value="AB_hydrolase_fold"/>
</dbReference>
<dbReference type="EMBL" id="JAATJC010000001">
    <property type="protein sequence ID" value="NJC06845.1"/>
    <property type="molecule type" value="Genomic_DNA"/>
</dbReference>
<evidence type="ECO:0000256" key="2">
    <source>
        <dbReference type="ARBA" id="ARBA00011897"/>
    </source>
</evidence>
<sequence>MRKLGTLLGASAALITGAVAHGQERQRPAEWQAKPPQAQVRSITEDFFGTKLVDNYRYMETAGDQETLGWMKAQGQHTRSVLDAIPARAAYLQKVSALGSQFGFINGYSEAGGRAFYLERAPGSDVFNLMVRESNGSSRALVDVAALLASTGKPHAINYYRPSDDGKRVAVGVSVGGNENADLTVMDVTTGQRIAGPVPNARFANPQFMSKGGLSFTISQELKPGQPKTDTFLNRQAVIWDMKGSPVPIAGGPVTTAPKIRPDESPYLILTPGSRTAVMLVNEGVKNEVDLYVASEADAAASRANWRKVADRQEGVTDFTVKGERIYLLSNSAAPTFRVLSMPVSGSAATAQEILPARADRVLQFVGAASDGLYVAAREGVYGKLLRIPLKGGAAEEMDLPIKGNIAELFTDPQRPGAVVSVSGWTAPPALYRYDGSRKAFKALPSGARPNIDFSRYATHDLRARAKDGVEVPLSVVSAAGPRAPRPMLLQAYGSYGISQLPGFSTSRLALIDEGGTAAVCHVRGGGELGEAWRLGGKDANKPNTWRDLIACAEHLVRDGWTTPDQLAIIGGSAGGITVGRALIERPDLFAAVVSAVPMASAIRAEFQQNGPVNTVEFGTIKDPTGFKNLLAMDAYYTVENGKAYPPVMFTTGLNDTRVDSWQPAKAAARMQAAGSPNPVLLRVEIEGGHGGGATKKQADELQADVASFMFWRSGRPGWQPVQKAR</sequence>
<evidence type="ECO:0000313" key="8">
    <source>
        <dbReference type="EMBL" id="NJC06845.1"/>
    </source>
</evidence>
<organism evidence="8 9">
    <name type="scientific">Sphingomonas kaistensis</name>
    <dbReference type="NCBI Taxonomy" id="298708"/>
    <lineage>
        <taxon>Bacteria</taxon>
        <taxon>Pseudomonadati</taxon>
        <taxon>Pseudomonadota</taxon>
        <taxon>Alphaproteobacteria</taxon>
        <taxon>Sphingomonadales</taxon>
        <taxon>Sphingomonadaceae</taxon>
        <taxon>Sphingomonas</taxon>
    </lineage>
</organism>
<dbReference type="Gene3D" id="2.130.10.120">
    <property type="entry name" value="Prolyl oligopeptidase, N-terminal domain"/>
    <property type="match status" value="1"/>
</dbReference>
<comment type="caution">
    <text evidence="8">The sequence shown here is derived from an EMBL/GenBank/DDBJ whole genome shotgun (WGS) entry which is preliminary data.</text>
</comment>
<keyword evidence="3" id="KW-0645">Protease</keyword>
<dbReference type="PRINTS" id="PR00862">
    <property type="entry name" value="PROLIGOPTASE"/>
</dbReference>
<feature type="domain" description="Peptidase S9A N-terminal" evidence="7">
    <location>
        <begin position="288"/>
        <end position="437"/>
    </location>
</feature>
<dbReference type="PANTHER" id="PTHR42881">
    <property type="entry name" value="PROLYL ENDOPEPTIDASE"/>
    <property type="match status" value="1"/>
</dbReference>
<evidence type="ECO:0000256" key="1">
    <source>
        <dbReference type="ARBA" id="ARBA00001070"/>
    </source>
</evidence>
<dbReference type="Gene3D" id="3.40.50.1820">
    <property type="entry name" value="alpha/beta hydrolase"/>
    <property type="match status" value="1"/>
</dbReference>
<dbReference type="RefSeq" id="WP_168070315.1">
    <property type="nucleotide sequence ID" value="NZ_JAATJC010000001.1"/>
</dbReference>
<dbReference type="InterPro" id="IPR051167">
    <property type="entry name" value="Prolyl_oligopep/macrocyclase"/>
</dbReference>
<dbReference type="InterPro" id="IPR002470">
    <property type="entry name" value="Peptidase_S9A"/>
</dbReference>
<proteinExistence type="predicted"/>
<dbReference type="GO" id="GO:0004252">
    <property type="term" value="F:serine-type endopeptidase activity"/>
    <property type="evidence" value="ECO:0007669"/>
    <property type="project" value="UniProtKB-EC"/>
</dbReference>
<dbReference type="InterPro" id="IPR023302">
    <property type="entry name" value="Pept_S9A_N"/>
</dbReference>
<comment type="catalytic activity">
    <reaction evidence="1">
        <text>Hydrolysis of Pro-|-Xaa &gt;&gt; Ala-|-Xaa in oligopeptides.</text>
        <dbReference type="EC" id="3.4.21.26"/>
    </reaction>
</comment>
<feature type="domain" description="Peptidase S9A N-terminal" evidence="7">
    <location>
        <begin position="35"/>
        <end position="205"/>
    </location>
</feature>
<evidence type="ECO:0000259" key="7">
    <source>
        <dbReference type="Pfam" id="PF02897"/>
    </source>
</evidence>
<dbReference type="GO" id="GO:0006508">
    <property type="term" value="P:proteolysis"/>
    <property type="evidence" value="ECO:0007669"/>
    <property type="project" value="UniProtKB-KW"/>
</dbReference>
<feature type="domain" description="Peptidase S9 prolyl oligopeptidase catalytic" evidence="6">
    <location>
        <begin position="504"/>
        <end position="711"/>
    </location>
</feature>
<keyword evidence="9" id="KW-1185">Reference proteome</keyword>
<dbReference type="GO" id="GO:0070012">
    <property type="term" value="F:oligopeptidase activity"/>
    <property type="evidence" value="ECO:0007669"/>
    <property type="project" value="TreeGrafter"/>
</dbReference>
<evidence type="ECO:0000256" key="4">
    <source>
        <dbReference type="ARBA" id="ARBA00022801"/>
    </source>
</evidence>
<dbReference type="PANTHER" id="PTHR42881:SF2">
    <property type="entry name" value="PROLYL ENDOPEPTIDASE"/>
    <property type="match status" value="1"/>
</dbReference>
<dbReference type="Proteomes" id="UP000558192">
    <property type="component" value="Unassembled WGS sequence"/>
</dbReference>
<dbReference type="Pfam" id="PF00326">
    <property type="entry name" value="Peptidase_S9"/>
    <property type="match status" value="1"/>
</dbReference>